<dbReference type="SUPFAM" id="SSF48600">
    <property type="entry name" value="Chorismate mutase II"/>
    <property type="match status" value="1"/>
</dbReference>
<reference evidence="4" key="1">
    <citation type="submission" date="2020-02" db="EMBL/GenBank/DDBJ databases">
        <authorList>
            <person name="Meier V. D."/>
        </authorList>
    </citation>
    <scope>NUCLEOTIDE SEQUENCE</scope>
    <source>
        <strain evidence="4">AVDCRST_MAG82</strain>
    </source>
</reference>
<dbReference type="PANTHER" id="PTHR38041">
    <property type="entry name" value="CHORISMATE MUTASE"/>
    <property type="match status" value="1"/>
</dbReference>
<dbReference type="GO" id="GO:0009697">
    <property type="term" value="P:salicylic acid biosynthetic process"/>
    <property type="evidence" value="ECO:0007669"/>
    <property type="project" value="InterPro"/>
</dbReference>
<gene>
    <name evidence="4" type="ORF">AVDCRST_MAG82-3655</name>
</gene>
<name>A0A6J4QN46_9ACTN</name>
<dbReference type="InterPro" id="IPR008241">
    <property type="entry name" value="Isochorismate_pyruvate-lyase"/>
</dbReference>
<dbReference type="Gene3D" id="1.20.59.10">
    <property type="entry name" value="Chorismate mutase"/>
    <property type="match status" value="1"/>
</dbReference>
<feature type="binding site" evidence="2">
    <location>
        <position position="42"/>
    </location>
    <ligand>
        <name>substrate</name>
    </ligand>
</feature>
<dbReference type="EMBL" id="CADCVA010000445">
    <property type="protein sequence ID" value="CAA9449395.1"/>
    <property type="molecule type" value="Genomic_DNA"/>
</dbReference>
<dbReference type="PROSITE" id="PS51168">
    <property type="entry name" value="CHORISMATE_MUT_2"/>
    <property type="match status" value="1"/>
</dbReference>
<dbReference type="Pfam" id="PF01817">
    <property type="entry name" value="CM_2"/>
    <property type="match status" value="1"/>
</dbReference>
<feature type="binding site" evidence="2">
    <location>
        <position position="31"/>
    </location>
    <ligand>
        <name>substrate</name>
    </ligand>
</feature>
<feature type="binding site" evidence="2">
    <location>
        <position position="90"/>
    </location>
    <ligand>
        <name>substrate</name>
    </ligand>
</feature>
<dbReference type="InterPro" id="IPR002701">
    <property type="entry name" value="CM_II_prokaryot"/>
</dbReference>
<feature type="domain" description="Chorismate mutase" evidence="3">
    <location>
        <begin position="4"/>
        <end position="94"/>
    </location>
</feature>
<sequence length="97" mass="11622">MKLPEDCEGIEDVRQSIDALDKEIVHLIGRRARYVERAARFKTGEQSVRAPERQRAMLSERRRWAEEDGLDPEVIEAIYRTLVSYFIDREMRQWRKT</sequence>
<dbReference type="SMART" id="SM00830">
    <property type="entry name" value="CM_2"/>
    <property type="match status" value="1"/>
</dbReference>
<evidence type="ECO:0000313" key="4">
    <source>
        <dbReference type="EMBL" id="CAA9449395.1"/>
    </source>
</evidence>
<dbReference type="PANTHER" id="PTHR38041:SF1">
    <property type="entry name" value="CHORISMATE MUTASE"/>
    <property type="match status" value="1"/>
</dbReference>
<dbReference type="GO" id="GO:0046417">
    <property type="term" value="P:chorismate metabolic process"/>
    <property type="evidence" value="ECO:0007669"/>
    <property type="project" value="InterPro"/>
</dbReference>
<feature type="binding site" evidence="2">
    <location>
        <position position="14"/>
    </location>
    <ligand>
        <name>substrate</name>
    </ligand>
</feature>
<proteinExistence type="predicted"/>
<dbReference type="NCBIfam" id="NF005475">
    <property type="entry name" value="PRK07075.1"/>
    <property type="match status" value="1"/>
</dbReference>
<dbReference type="AlphaFoldDB" id="A0A6J4QN46"/>
<keyword evidence="1" id="KW-0413">Isomerase</keyword>
<dbReference type="InterPro" id="IPR036263">
    <property type="entry name" value="Chorismate_II_sf"/>
</dbReference>
<dbReference type="PIRSF" id="PIRSF029775">
    <property type="entry name" value="Isochor_pyr_lyas"/>
    <property type="match status" value="1"/>
</dbReference>
<organism evidence="4">
    <name type="scientific">uncultured Rubrobacteraceae bacterium</name>
    <dbReference type="NCBI Taxonomy" id="349277"/>
    <lineage>
        <taxon>Bacteria</taxon>
        <taxon>Bacillati</taxon>
        <taxon>Actinomycetota</taxon>
        <taxon>Rubrobacteria</taxon>
        <taxon>Rubrobacterales</taxon>
        <taxon>Rubrobacteraceae</taxon>
        <taxon>environmental samples</taxon>
    </lineage>
</organism>
<dbReference type="GO" id="GO:0004106">
    <property type="term" value="F:chorismate mutase activity"/>
    <property type="evidence" value="ECO:0007669"/>
    <property type="project" value="InterPro"/>
</dbReference>
<dbReference type="InterPro" id="IPR036979">
    <property type="entry name" value="CM_dom_sf"/>
</dbReference>
<accession>A0A6J4QN46</accession>
<dbReference type="NCBIfam" id="TIGR01803">
    <property type="entry name" value="CM-like"/>
    <property type="match status" value="1"/>
</dbReference>
<evidence type="ECO:0000256" key="2">
    <source>
        <dbReference type="PIRSR" id="PIRSR029775-1"/>
    </source>
</evidence>
<dbReference type="InterPro" id="IPR051331">
    <property type="entry name" value="Chorismate_mutase-related"/>
</dbReference>
<evidence type="ECO:0000259" key="3">
    <source>
        <dbReference type="PROSITE" id="PS51168"/>
    </source>
</evidence>
<protein>
    <recommendedName>
        <fullName evidence="3">Chorismate mutase domain-containing protein</fullName>
    </recommendedName>
</protein>
<dbReference type="GO" id="GO:0016835">
    <property type="term" value="F:carbon-oxygen lyase activity"/>
    <property type="evidence" value="ECO:0007669"/>
    <property type="project" value="InterPro"/>
</dbReference>
<evidence type="ECO:0000256" key="1">
    <source>
        <dbReference type="ARBA" id="ARBA00023235"/>
    </source>
</evidence>